<proteinExistence type="predicted"/>
<dbReference type="Proteomes" id="UP001060170">
    <property type="component" value="Chromosome 6"/>
</dbReference>
<reference evidence="1 2" key="3">
    <citation type="journal article" date="2022" name="Microbiol. Spectr.">
        <title>Folding features and dynamics of 3D genome architecture in plant fungal pathogens.</title>
        <authorList>
            <person name="Xia C."/>
        </authorList>
    </citation>
    <scope>NUCLEOTIDE SEQUENCE [LARGE SCALE GENOMIC DNA]</scope>
    <source>
        <strain evidence="1 2">93-210</strain>
    </source>
</reference>
<keyword evidence="2" id="KW-1185">Reference proteome</keyword>
<name>A0ACC0EG42_9BASI</name>
<comment type="caution">
    <text evidence="1">The sequence shown here is derived from an EMBL/GenBank/DDBJ whole genome shotgun (WGS) entry which is preliminary data.</text>
</comment>
<gene>
    <name evidence="1" type="ORF">MJO28_005961</name>
</gene>
<accession>A0ACC0EG42</accession>
<reference evidence="2" key="1">
    <citation type="journal article" date="2018" name="BMC Genomics">
        <title>Genomic insights into host adaptation between the wheat stripe rust pathogen (Puccinia striiformis f. sp. tritici) and the barley stripe rust pathogen (Puccinia striiformis f. sp. hordei).</title>
        <authorList>
            <person name="Xia C."/>
            <person name="Wang M."/>
            <person name="Yin C."/>
            <person name="Cornejo O.E."/>
            <person name="Hulbert S.H."/>
            <person name="Chen X."/>
        </authorList>
    </citation>
    <scope>NUCLEOTIDE SEQUENCE [LARGE SCALE GENOMIC DNA]</scope>
    <source>
        <strain evidence="2">93-210</strain>
    </source>
</reference>
<evidence type="ECO:0000313" key="2">
    <source>
        <dbReference type="Proteomes" id="UP001060170"/>
    </source>
</evidence>
<dbReference type="EMBL" id="CM045870">
    <property type="protein sequence ID" value="KAI7953414.1"/>
    <property type="molecule type" value="Genomic_DNA"/>
</dbReference>
<evidence type="ECO:0000313" key="1">
    <source>
        <dbReference type="EMBL" id="KAI7953414.1"/>
    </source>
</evidence>
<sequence>MQRQTDNRHHQIVQGLAFFDHYRTVRQKEFSQEVEFNLGRIYHGLGLTTLAVRHYNRVLALAPPIDGSLSSEDSPSSSEPPDDLSNLAAYNLVLIYSTSGSPDLAHRLICQYLTV</sequence>
<protein>
    <submittedName>
        <fullName evidence="1">Uncharacterized protein</fullName>
    </submittedName>
</protein>
<reference evidence="2" key="2">
    <citation type="journal article" date="2018" name="Mol. Plant Microbe Interact.">
        <title>Genome sequence resources for the wheat stripe rust pathogen (Puccinia striiformis f. sp. tritici) and the barley stripe rust pathogen (Puccinia striiformis f. sp. hordei).</title>
        <authorList>
            <person name="Xia C."/>
            <person name="Wang M."/>
            <person name="Yin C."/>
            <person name="Cornejo O.E."/>
            <person name="Hulbert S.H."/>
            <person name="Chen X."/>
        </authorList>
    </citation>
    <scope>NUCLEOTIDE SEQUENCE [LARGE SCALE GENOMIC DNA]</scope>
    <source>
        <strain evidence="2">93-210</strain>
    </source>
</reference>
<organism evidence="1 2">
    <name type="scientific">Puccinia striiformis f. sp. tritici</name>
    <dbReference type="NCBI Taxonomy" id="168172"/>
    <lineage>
        <taxon>Eukaryota</taxon>
        <taxon>Fungi</taxon>
        <taxon>Dikarya</taxon>
        <taxon>Basidiomycota</taxon>
        <taxon>Pucciniomycotina</taxon>
        <taxon>Pucciniomycetes</taxon>
        <taxon>Pucciniales</taxon>
        <taxon>Pucciniaceae</taxon>
        <taxon>Puccinia</taxon>
    </lineage>
</organism>